<reference evidence="1 2" key="1">
    <citation type="journal article" date="2023" name="Science">
        <title>Complex scaffold remodeling in plant triterpene biosynthesis.</title>
        <authorList>
            <person name="De La Pena R."/>
            <person name="Hodgson H."/>
            <person name="Liu J.C."/>
            <person name="Stephenson M.J."/>
            <person name="Martin A.C."/>
            <person name="Owen C."/>
            <person name="Harkess A."/>
            <person name="Leebens-Mack J."/>
            <person name="Jimenez L.E."/>
            <person name="Osbourn A."/>
            <person name="Sattely E.S."/>
        </authorList>
    </citation>
    <scope>NUCLEOTIDE SEQUENCE [LARGE SCALE GENOMIC DNA]</scope>
    <source>
        <strain evidence="2">cv. JPN11</strain>
        <tissue evidence="1">Leaf</tissue>
    </source>
</reference>
<proteinExistence type="predicted"/>
<evidence type="ECO:0000313" key="1">
    <source>
        <dbReference type="EMBL" id="KAJ4728835.1"/>
    </source>
</evidence>
<organism evidence="1 2">
    <name type="scientific">Melia azedarach</name>
    <name type="common">Chinaberry tree</name>
    <dbReference type="NCBI Taxonomy" id="155640"/>
    <lineage>
        <taxon>Eukaryota</taxon>
        <taxon>Viridiplantae</taxon>
        <taxon>Streptophyta</taxon>
        <taxon>Embryophyta</taxon>
        <taxon>Tracheophyta</taxon>
        <taxon>Spermatophyta</taxon>
        <taxon>Magnoliopsida</taxon>
        <taxon>eudicotyledons</taxon>
        <taxon>Gunneridae</taxon>
        <taxon>Pentapetalae</taxon>
        <taxon>rosids</taxon>
        <taxon>malvids</taxon>
        <taxon>Sapindales</taxon>
        <taxon>Meliaceae</taxon>
        <taxon>Melia</taxon>
    </lineage>
</organism>
<dbReference type="Proteomes" id="UP001164539">
    <property type="component" value="Chromosome 1"/>
</dbReference>
<name>A0ACC1Z1X1_MELAZ</name>
<keyword evidence="2" id="KW-1185">Reference proteome</keyword>
<comment type="caution">
    <text evidence="1">The sequence shown here is derived from an EMBL/GenBank/DDBJ whole genome shotgun (WGS) entry which is preliminary data.</text>
</comment>
<sequence>MDASQSLVRGGRARANSNDNTLKVGVKREILESSAPAKQKQGDDVLKKIIPLIDLSSSSESESSSDSELESDEDDNEGNDGVGRAGNASGPPKKKRKKLGDIGVLLPVGFLRPLPPPELQREAPNDKAVSVGSLSCKQFWKAGDDDGAPSGDWDFSSAGADRVRVHPKFLHSNATSHKWALGAFAELLDNSLDEVCNGATYVNVDMLQSRKDGSRMLLIEDNGGGMDPDKMRHCMSLGYSAKSKVANTIGQYGNGFKTSTMRLGADVIVFSQCCGKNGKRPTQSIGLLSYTFLRITGKEDIVVPMLDYERSGSEWKKIVRSSLGDWNKNVETIIQWSPFSSEADLLHQFNLMKDHGTLIIIYNLWEDDQGLLELDFDADKHDIQLRGVNREEKHIEMAKKYPNSRHFLTYRHSLRSYASILYLRLPPSFRIMLRGKDVEHHNIVNDMMMSRKITYRPQPGPDGIPKDLNMTAEVIVGFVKDAKYHIDVQGFNVYHKNRLIKPFWRLWNPAGSDGRGVIGVLEANFVEPAHDKQGFERTTVLARLEARLIQMQKDYWLENCHNIGYAPRRNRKHPNGSANGVNCTDSSKGKSKIKPSTRYSSLSPSPEDVSDDDRRVPLPERGGSSQKILSAQKSLPKDGLGRTRQSSCLEDSDSQHDDASRGSSVRPSMQSQSKGSDVNHQNHLLSDSDLSATLDQLKKENQELKLRLEKKEGEILGERYKCRSLESQLQEAQQKIEELNKEQESLIDIFSEERERRDKEEENLRKKMKTASNTIQDLVDKIKLLEKMKTPTIKSQR</sequence>
<evidence type="ECO:0000313" key="2">
    <source>
        <dbReference type="Proteomes" id="UP001164539"/>
    </source>
</evidence>
<dbReference type="EMBL" id="CM051394">
    <property type="protein sequence ID" value="KAJ4728835.1"/>
    <property type="molecule type" value="Genomic_DNA"/>
</dbReference>
<accession>A0ACC1Z1X1</accession>
<gene>
    <name evidence="1" type="ORF">OWV82_001708</name>
</gene>
<protein>
    <submittedName>
        <fullName evidence="1">Protein MICRORCHIDIA 7-like</fullName>
    </submittedName>
</protein>